<dbReference type="CDD" id="cd00603">
    <property type="entry name" value="IPT_PCSR"/>
    <property type="match status" value="1"/>
</dbReference>
<feature type="domain" description="IPT/TIG" evidence="2">
    <location>
        <begin position="368"/>
        <end position="446"/>
    </location>
</feature>
<sequence length="762" mass="81590">MNISLQTYFKASCLLLLLVVLGVSCSKYKKPEDDITTKPTADFTAKIDDTDYAFDATNFSSIYYNTSGDDINALLTTATLNTNGSKIMFFVNDFKSGTAVINKKTGTSSNPGNPRLKVNAVTNSVVQSYVQYISGGNTYYAVSGSITVSLSGNTATIKFNVTFMDAAGKSFTATGSYTINDFTTNTKPKSQITDPTPVVSKPTIENISPLSGYVADTVSITGTNYSTILTDNVVKFNGTDARVASATATIIKVIVPTGATTGVVTLKVKDNEVITGPVFTISSPATITSISPTSGRAGDTVTINGTNFNSSIDGNRVRFNNAGAVVISATPTKIKVKAALDGSTGNVTVAVGSSAPVTGPVFTYLNTPQVQFLLPYQGRTGDTIIIQGYYFAGTPAANIVRFNGIQANVLTATGTNLKVIVPQGVTSGRVTVTVSGKTSTDNAPFTVNEPYPNIQWQEIYSSSSLQNINQMASLRTGLLFTGSLNSAYLYYSSDNQTFTNVYNNLPFNKSKKLVINLLSQDGTAFYVTSNLGVAKSTDGINWIKLKPDKSNPDKGFTGIVSTSERLMLVSGSTAYTSLNAGGVWTATTNSQPTQLDYFISFPGSKYMFAIDTAKNTASHNATKFYTSIDKGTSWYPSNSSFTGIYHFDEGYKDFFKITDYSVYCAFSPVSTPGIANQRLYRSMYQGEFWTLVSNEACNVVKTAGLRVAYGSRTFNLSTNDGTTFKSFALPAGYTLGGIELGSWIYISAYNASGAHKIFRSSW</sequence>
<dbReference type="RefSeq" id="WP_091219208.1">
    <property type="nucleotide sequence ID" value="NZ_FOCL01000013.1"/>
</dbReference>
<protein>
    <submittedName>
        <fullName evidence="3">IPT/TIG domain-containing protein</fullName>
    </submittedName>
</protein>
<dbReference type="InterPro" id="IPR052387">
    <property type="entry name" value="Fibrocystin"/>
</dbReference>
<evidence type="ECO:0000256" key="1">
    <source>
        <dbReference type="ARBA" id="ARBA00022729"/>
    </source>
</evidence>
<dbReference type="EMBL" id="FOCL01000013">
    <property type="protein sequence ID" value="SEO80880.1"/>
    <property type="molecule type" value="Genomic_DNA"/>
</dbReference>
<dbReference type="Pfam" id="PF01833">
    <property type="entry name" value="TIG"/>
    <property type="match status" value="3"/>
</dbReference>
<proteinExistence type="predicted"/>
<reference evidence="4" key="1">
    <citation type="submission" date="2016-10" db="EMBL/GenBank/DDBJ databases">
        <authorList>
            <person name="Varghese N."/>
            <person name="Submissions S."/>
        </authorList>
    </citation>
    <scope>NUCLEOTIDE SEQUENCE [LARGE SCALE GENOMIC DNA]</scope>
    <source>
        <strain evidence="4">Gh-48</strain>
    </source>
</reference>
<dbReference type="Proteomes" id="UP000198942">
    <property type="component" value="Unassembled WGS sequence"/>
</dbReference>
<dbReference type="PANTHER" id="PTHR46769:SF2">
    <property type="entry name" value="FIBROCYSTIN-L ISOFORM 2 PRECURSOR-RELATED"/>
    <property type="match status" value="1"/>
</dbReference>
<evidence type="ECO:0000313" key="3">
    <source>
        <dbReference type="EMBL" id="SEO80880.1"/>
    </source>
</evidence>
<gene>
    <name evidence="3" type="ORF">SAMN05192574_113109</name>
</gene>
<dbReference type="SUPFAM" id="SSF81296">
    <property type="entry name" value="E set domains"/>
    <property type="match status" value="3"/>
</dbReference>
<dbReference type="OrthoDB" id="1524003at2"/>
<dbReference type="SUPFAM" id="SSF110296">
    <property type="entry name" value="Oligoxyloglucan reducing end-specific cellobiohydrolase"/>
    <property type="match status" value="1"/>
</dbReference>
<dbReference type="PANTHER" id="PTHR46769">
    <property type="entry name" value="POLYCYSTIC KIDNEY AND HEPATIC DISEASE 1 (AUTOSOMAL RECESSIVE)-LIKE 1"/>
    <property type="match status" value="1"/>
</dbReference>
<evidence type="ECO:0000259" key="2">
    <source>
        <dbReference type="Pfam" id="PF01833"/>
    </source>
</evidence>
<accession>A0A1H8SQ39</accession>
<feature type="domain" description="IPT/TIG" evidence="2">
    <location>
        <begin position="202"/>
        <end position="272"/>
    </location>
</feature>
<organism evidence="3 4">
    <name type="scientific">Mucilaginibacter gossypiicola</name>
    <dbReference type="NCBI Taxonomy" id="551995"/>
    <lineage>
        <taxon>Bacteria</taxon>
        <taxon>Pseudomonadati</taxon>
        <taxon>Bacteroidota</taxon>
        <taxon>Sphingobacteriia</taxon>
        <taxon>Sphingobacteriales</taxon>
        <taxon>Sphingobacteriaceae</taxon>
        <taxon>Mucilaginibacter</taxon>
    </lineage>
</organism>
<keyword evidence="1" id="KW-0732">Signal</keyword>
<feature type="domain" description="IPT/TIG" evidence="2">
    <location>
        <begin position="286"/>
        <end position="364"/>
    </location>
</feature>
<dbReference type="STRING" id="551995.SAMN05192574_113109"/>
<evidence type="ECO:0000313" key="4">
    <source>
        <dbReference type="Proteomes" id="UP000198942"/>
    </source>
</evidence>
<keyword evidence="4" id="KW-1185">Reference proteome</keyword>
<dbReference type="AlphaFoldDB" id="A0A1H8SQ39"/>
<name>A0A1H8SQ39_9SPHI</name>
<dbReference type="InterPro" id="IPR013783">
    <property type="entry name" value="Ig-like_fold"/>
</dbReference>
<dbReference type="InterPro" id="IPR014756">
    <property type="entry name" value="Ig_E-set"/>
</dbReference>
<dbReference type="Gene3D" id="2.60.40.10">
    <property type="entry name" value="Immunoglobulins"/>
    <property type="match status" value="3"/>
</dbReference>
<dbReference type="InterPro" id="IPR002909">
    <property type="entry name" value="IPT_dom"/>
</dbReference>